<dbReference type="SUPFAM" id="SSF54913">
    <property type="entry name" value="GlnB-like"/>
    <property type="match status" value="1"/>
</dbReference>
<protein>
    <recommendedName>
        <fullName evidence="3">Nitrogen regulatory protein P-II</fullName>
    </recommendedName>
</protein>
<dbReference type="Proteomes" id="UP000481852">
    <property type="component" value="Unassembled WGS sequence"/>
</dbReference>
<evidence type="ECO:0000313" key="2">
    <source>
        <dbReference type="Proteomes" id="UP000481852"/>
    </source>
</evidence>
<dbReference type="EMBL" id="VULZ01000005">
    <property type="protein sequence ID" value="MSS14565.1"/>
    <property type="molecule type" value="Genomic_DNA"/>
</dbReference>
<dbReference type="RefSeq" id="WP_154524523.1">
    <property type="nucleotide sequence ID" value="NZ_JAQYJL010000026.1"/>
</dbReference>
<comment type="caution">
    <text evidence="1">The sequence shown here is derived from an EMBL/GenBank/DDBJ whole genome shotgun (WGS) entry which is preliminary data.</text>
</comment>
<evidence type="ECO:0000313" key="1">
    <source>
        <dbReference type="EMBL" id="MSS14565.1"/>
    </source>
</evidence>
<sequence>MKLVVIVLNKLECMEDLLSEFSARHLQGATILSSHGMMQELNEEDELRFVLSLRNVLNPAHKENRTIFMAATDDKVPSIIEAVNKVTGGLEHGDTGILFTLPIEHLEGFKVKKS</sequence>
<accession>A0A6L5X4K0</accession>
<gene>
    <name evidence="1" type="ORF">FYJ35_05850</name>
</gene>
<name>A0A6L5X4K0_9FIRM</name>
<dbReference type="AlphaFoldDB" id="A0A6L5X4K0"/>
<keyword evidence="2" id="KW-1185">Reference proteome</keyword>
<reference evidence="1 2" key="1">
    <citation type="submission" date="2019-08" db="EMBL/GenBank/DDBJ databases">
        <title>In-depth cultivation of the pig gut microbiome towards novel bacterial diversity and tailored functional studies.</title>
        <authorList>
            <person name="Wylensek D."/>
            <person name="Hitch T.C.A."/>
            <person name="Clavel T."/>
        </authorList>
    </citation>
    <scope>NUCLEOTIDE SEQUENCE [LARGE SCALE GENOMIC DNA]</scope>
    <source>
        <strain evidence="1 2">Oil+RF-744-WCA-WT-11</strain>
    </source>
</reference>
<dbReference type="InterPro" id="IPR011322">
    <property type="entry name" value="N-reg_PII-like_a/b"/>
</dbReference>
<evidence type="ECO:0008006" key="3">
    <source>
        <dbReference type="Google" id="ProtNLM"/>
    </source>
</evidence>
<organism evidence="1 2">
    <name type="scientific">Porcincola intestinalis</name>
    <dbReference type="NCBI Taxonomy" id="2606632"/>
    <lineage>
        <taxon>Bacteria</taxon>
        <taxon>Bacillati</taxon>
        <taxon>Bacillota</taxon>
        <taxon>Clostridia</taxon>
        <taxon>Lachnospirales</taxon>
        <taxon>Lachnospiraceae</taxon>
        <taxon>Porcincola</taxon>
    </lineage>
</organism>
<proteinExistence type="predicted"/>